<dbReference type="GO" id="GO:1901981">
    <property type="term" value="F:phosphatidylinositol phosphate binding"/>
    <property type="evidence" value="ECO:0007669"/>
    <property type="project" value="InterPro"/>
</dbReference>
<dbReference type="KEGG" id="bbis:104981857"/>
<organism evidence="4 5">
    <name type="scientific">Bison bison bison</name>
    <name type="common">North American plains bison</name>
    <dbReference type="NCBI Taxonomy" id="43346"/>
    <lineage>
        <taxon>Eukaryota</taxon>
        <taxon>Metazoa</taxon>
        <taxon>Chordata</taxon>
        <taxon>Craniata</taxon>
        <taxon>Vertebrata</taxon>
        <taxon>Euteleostomi</taxon>
        <taxon>Mammalia</taxon>
        <taxon>Eutheria</taxon>
        <taxon>Laurasiatheria</taxon>
        <taxon>Artiodactyla</taxon>
        <taxon>Ruminantia</taxon>
        <taxon>Pecora</taxon>
        <taxon>Bovidae</taxon>
        <taxon>Bovinae</taxon>
        <taxon>Bison</taxon>
    </lineage>
</organism>
<dbReference type="GO" id="GO:0042771">
    <property type="term" value="P:intrinsic apoptotic signaling pathway in response to DNA damage by p53 class mediator"/>
    <property type="evidence" value="ECO:0007669"/>
    <property type="project" value="TreeGrafter"/>
</dbReference>
<sequence length="170" mass="17722">MAVLPLQLLGPHRLSERDCAPDCAPSGEAAAADTPVEEALESRVSGSQQGGGQPRRAEDEDSAPGAQALRTCLSQAQPLSSSKAPTRCGPAVYSADCLTQASAVECVESTGRHTYFTLVTEGGGEIDFRCPPEDPGWNAQITLGLVKFKNQQAIQTVRARQSLGAGALVS</sequence>
<dbReference type="GO" id="GO:0051898">
    <property type="term" value="P:negative regulation of phosphatidylinositol 3-kinase/protein kinase B signal transduction"/>
    <property type="evidence" value="ECO:0007669"/>
    <property type="project" value="TreeGrafter"/>
</dbReference>
<evidence type="ECO:0000256" key="1">
    <source>
        <dbReference type="ARBA" id="ARBA00004496"/>
    </source>
</evidence>
<proteinExistence type="predicted"/>
<evidence type="ECO:0000313" key="5">
    <source>
        <dbReference type="RefSeq" id="XP_010829411.1"/>
    </source>
</evidence>
<reference evidence="5" key="1">
    <citation type="submission" date="2025-08" db="UniProtKB">
        <authorList>
            <consortium name="RefSeq"/>
        </authorList>
    </citation>
    <scope>IDENTIFICATION</scope>
    <source>
        <tissue evidence="5">Blood</tissue>
    </source>
</reference>
<dbReference type="GO" id="GO:0005737">
    <property type="term" value="C:cytoplasm"/>
    <property type="evidence" value="ECO:0007669"/>
    <property type="project" value="UniProtKB-SubCell"/>
</dbReference>
<keyword evidence="2" id="KW-0963">Cytoplasm</keyword>
<dbReference type="AlphaFoldDB" id="A0A6P3GIS7"/>
<dbReference type="GO" id="GO:0043065">
    <property type="term" value="P:positive regulation of apoptotic process"/>
    <property type="evidence" value="ECO:0007669"/>
    <property type="project" value="InterPro"/>
</dbReference>
<dbReference type="GO" id="GO:0005886">
    <property type="term" value="C:plasma membrane"/>
    <property type="evidence" value="ECO:0007669"/>
    <property type="project" value="TreeGrafter"/>
</dbReference>
<feature type="region of interest" description="Disordered" evidence="3">
    <location>
        <begin position="1"/>
        <end position="69"/>
    </location>
</feature>
<dbReference type="GeneID" id="104981857"/>
<dbReference type="RefSeq" id="XP_010829411.1">
    <property type="nucleotide sequence ID" value="XM_010831109.1"/>
</dbReference>
<dbReference type="OrthoDB" id="9630709at2759"/>
<dbReference type="PANTHER" id="PTHR15478:SF5">
    <property type="entry name" value="PLECKSTRIN HOMOLOGY-LIKE DOMAIN FAMILY A MEMBER 3"/>
    <property type="match status" value="1"/>
</dbReference>
<keyword evidence="4" id="KW-1185">Reference proteome</keyword>
<dbReference type="CTD" id="23612"/>
<dbReference type="InterPro" id="IPR042832">
    <property type="entry name" value="PHLA1/2/3"/>
</dbReference>
<comment type="subcellular location">
    <subcellularLocation>
        <location evidence="1">Cytoplasm</location>
    </subcellularLocation>
</comment>
<evidence type="ECO:0000256" key="3">
    <source>
        <dbReference type="SAM" id="MobiDB-lite"/>
    </source>
</evidence>
<dbReference type="PANTHER" id="PTHR15478">
    <property type="entry name" value="PLECKSTRIN HOMOLOGY-LIKE DOMAIN, PQ-RICH PROTEIN"/>
    <property type="match status" value="1"/>
</dbReference>
<evidence type="ECO:0000256" key="2">
    <source>
        <dbReference type="ARBA" id="ARBA00022490"/>
    </source>
</evidence>
<dbReference type="Proteomes" id="UP000515208">
    <property type="component" value="Unplaced"/>
</dbReference>
<protein>
    <submittedName>
        <fullName evidence="5">Pleckstrin homology-like domain family A member 3</fullName>
    </submittedName>
</protein>
<gene>
    <name evidence="5" type="primary">PHLDA3</name>
</gene>
<evidence type="ECO:0000313" key="4">
    <source>
        <dbReference type="Proteomes" id="UP000515208"/>
    </source>
</evidence>
<name>A0A6P3GIS7_BISBB</name>
<accession>A0A6P3GIS7</accession>